<protein>
    <recommendedName>
        <fullName evidence="3">DUF8176 domain-containing protein</fullName>
    </recommendedName>
</protein>
<feature type="compositionally biased region" description="Basic and acidic residues" evidence="1">
    <location>
        <begin position="32"/>
        <end position="42"/>
    </location>
</feature>
<accession>A0ABC8B0T5</accession>
<evidence type="ECO:0000259" key="3">
    <source>
        <dbReference type="Pfam" id="PF26527"/>
    </source>
</evidence>
<proteinExistence type="predicted"/>
<dbReference type="Pfam" id="PF26527">
    <property type="entry name" value="DUF8176"/>
    <property type="match status" value="1"/>
</dbReference>
<keyword evidence="2" id="KW-0472">Membrane</keyword>
<evidence type="ECO:0000313" key="4">
    <source>
        <dbReference type="EMBL" id="APA99851.1"/>
    </source>
</evidence>
<dbReference type="AlphaFoldDB" id="A0ABC8B0T5"/>
<feature type="transmembrane region" description="Helical" evidence="2">
    <location>
        <begin position="141"/>
        <end position="162"/>
    </location>
</feature>
<dbReference type="Proteomes" id="UP000180166">
    <property type="component" value="Chromosome"/>
</dbReference>
<keyword evidence="2" id="KW-0812">Transmembrane</keyword>
<evidence type="ECO:0000256" key="1">
    <source>
        <dbReference type="SAM" id="MobiDB-lite"/>
    </source>
</evidence>
<name>A0ABC8B0T5_9NOCA</name>
<sequence length="315" mass="31912">MSGVSTDVAAPAGRVAAAVGVDAGYWKSGRGRGGESGRRGERAGAGSEGDGAGRPPLPALMPEGGGRGAGVGEAEVDGGPGWASWLSEATAAGAGAEYGGGRVKSASPYDIAAEDPMAALVVEARRRAAQTQRRMRIRRRILAVAGVSLAVVAAAVAGWLVLAPGDSGAPRAVPMSSTAAAPTKPANQPGLVAWCQERTSPDRVSGASAGDLGSGPGVIMRLEYAWYVQRDPAAVRALLAPDAKVAPEQATRDAIAATPTGTKHCVNITGADADHWNVTIDEQHPDGTQTSWQQVITTANRDGQVLITAIVSGSR</sequence>
<evidence type="ECO:0000313" key="5">
    <source>
        <dbReference type="Proteomes" id="UP000180166"/>
    </source>
</evidence>
<organism evidence="4 5">
    <name type="scientific">Nocardia seriolae</name>
    <dbReference type="NCBI Taxonomy" id="37332"/>
    <lineage>
        <taxon>Bacteria</taxon>
        <taxon>Bacillati</taxon>
        <taxon>Actinomycetota</taxon>
        <taxon>Actinomycetes</taxon>
        <taxon>Mycobacteriales</taxon>
        <taxon>Nocardiaceae</taxon>
        <taxon>Nocardia</taxon>
    </lineage>
</organism>
<reference evidence="4 5" key="1">
    <citation type="submission" date="2016-10" db="EMBL/GenBank/DDBJ databases">
        <title>Genome sequence of Nocardia seriolae strain EM150506, isolated from Anguila japonica.</title>
        <authorList>
            <person name="Han H.-J."/>
        </authorList>
    </citation>
    <scope>NUCLEOTIDE SEQUENCE [LARGE SCALE GENOMIC DNA]</scope>
    <source>
        <strain evidence="4 5">EM150506</strain>
    </source>
</reference>
<evidence type="ECO:0000256" key="2">
    <source>
        <dbReference type="SAM" id="Phobius"/>
    </source>
</evidence>
<gene>
    <name evidence="4" type="ORF">NS506_05814</name>
</gene>
<dbReference type="KEGG" id="nsr:NS506_05814"/>
<dbReference type="InterPro" id="IPR058489">
    <property type="entry name" value="DUF8176"/>
</dbReference>
<feature type="region of interest" description="Disordered" evidence="1">
    <location>
        <begin position="25"/>
        <end position="83"/>
    </location>
</feature>
<dbReference type="EMBL" id="CP017839">
    <property type="protein sequence ID" value="APA99851.1"/>
    <property type="molecule type" value="Genomic_DNA"/>
</dbReference>
<feature type="domain" description="DUF8176" evidence="3">
    <location>
        <begin position="193"/>
        <end position="310"/>
    </location>
</feature>
<keyword evidence="2" id="KW-1133">Transmembrane helix</keyword>